<dbReference type="NCBIfam" id="NF033668">
    <property type="entry name" value="rSAM_PA0069"/>
    <property type="match status" value="1"/>
</dbReference>
<dbReference type="GO" id="GO:0046872">
    <property type="term" value="F:metal ion binding"/>
    <property type="evidence" value="ECO:0007669"/>
    <property type="project" value="UniProtKB-KW"/>
</dbReference>
<keyword evidence="3" id="KW-0411">Iron-sulfur</keyword>
<feature type="compositionally biased region" description="Polar residues" evidence="4">
    <location>
        <begin position="399"/>
        <end position="416"/>
    </location>
</feature>
<reference evidence="7" key="1">
    <citation type="submission" date="2016-11" db="EMBL/GenBank/DDBJ databases">
        <title>Comparative genomic and phenotypic analysis of Granulibacter bethesdensis clinical isolates from patients with chronic granulomatous disease.</title>
        <authorList>
            <person name="Zarember K.A."/>
            <person name="Porcella S.F."/>
            <person name="Chu J."/>
            <person name="Ding L."/>
            <person name="Dahlstrom E."/>
            <person name="Barbian K."/>
            <person name="Martens C."/>
            <person name="Sykora L."/>
            <person name="Kramer S."/>
            <person name="Pettinato A.M."/>
            <person name="Hong H."/>
            <person name="Wald G."/>
            <person name="Berg L.J."/>
            <person name="Rogge L.S."/>
            <person name="Greenberg D.E."/>
            <person name="Falcone E.L."/>
            <person name="Neves J.F."/>
            <person name="Simoes M.J."/>
            <person name="Casal M."/>
            <person name="Rodriguez-Lopez F.C."/>
            <person name="Zelazny A."/>
            <person name="Gallin J.I."/>
            <person name="Holland S.M."/>
        </authorList>
    </citation>
    <scope>NUCLEOTIDE SEQUENCE [LARGE SCALE GENOMIC DNA]</scope>
    <source>
        <strain evidence="7">NIH9.1</strain>
    </source>
</reference>
<dbReference type="Pfam" id="PF04055">
    <property type="entry name" value="Radical_SAM"/>
    <property type="match status" value="1"/>
</dbReference>
<evidence type="ECO:0000256" key="2">
    <source>
        <dbReference type="ARBA" id="ARBA00023004"/>
    </source>
</evidence>
<feature type="region of interest" description="Disordered" evidence="4">
    <location>
        <begin position="379"/>
        <end position="416"/>
    </location>
</feature>
<dbReference type="Proteomes" id="UP000182373">
    <property type="component" value="Chromosome"/>
</dbReference>
<name>A0AAC9P935_9PROT</name>
<keyword evidence="1" id="KW-0479">Metal-binding</keyword>
<evidence type="ECO:0000256" key="3">
    <source>
        <dbReference type="ARBA" id="ARBA00023014"/>
    </source>
</evidence>
<dbReference type="GO" id="GO:0003824">
    <property type="term" value="F:catalytic activity"/>
    <property type="evidence" value="ECO:0007669"/>
    <property type="project" value="InterPro"/>
</dbReference>
<dbReference type="Gene3D" id="3.80.30.30">
    <property type="match status" value="1"/>
</dbReference>
<protein>
    <submittedName>
        <fullName evidence="6">Radical SAM superfamily protein</fullName>
    </submittedName>
</protein>
<dbReference type="PANTHER" id="PTHR43432:SF3">
    <property type="entry name" value="SLR0285 PROTEIN"/>
    <property type="match status" value="1"/>
</dbReference>
<dbReference type="PANTHER" id="PTHR43432">
    <property type="entry name" value="SLR0285 PROTEIN"/>
    <property type="match status" value="1"/>
</dbReference>
<evidence type="ECO:0000256" key="1">
    <source>
        <dbReference type="ARBA" id="ARBA00022723"/>
    </source>
</evidence>
<dbReference type="InterPro" id="IPR040086">
    <property type="entry name" value="MJ0683-like"/>
</dbReference>
<dbReference type="AlphaFoldDB" id="A0AAC9P935"/>
<dbReference type="SFLD" id="SFLDS00029">
    <property type="entry name" value="Radical_SAM"/>
    <property type="match status" value="1"/>
</dbReference>
<dbReference type="GO" id="GO:0051536">
    <property type="term" value="F:iron-sulfur cluster binding"/>
    <property type="evidence" value="ECO:0007669"/>
    <property type="project" value="UniProtKB-KW"/>
</dbReference>
<accession>A0AAC9P935</accession>
<evidence type="ECO:0000313" key="7">
    <source>
        <dbReference type="Proteomes" id="UP000182373"/>
    </source>
</evidence>
<dbReference type="CDD" id="cd01335">
    <property type="entry name" value="Radical_SAM"/>
    <property type="match status" value="1"/>
</dbReference>
<evidence type="ECO:0000259" key="5">
    <source>
        <dbReference type="PROSITE" id="PS51918"/>
    </source>
</evidence>
<sequence length="416" mass="45974">MGRQSSSPHSDHACDTAMTCPSHAPMELPEAMPSLARKGRGAVSEPGIRYDRYQPVPCDDGWGSLEDAPGALPTTLIRDSSRTAISWNDSPDIGFDRAINPYRGCEHGCIYCFARPTHAYLGYSPGLDFETKLLFKPEIASLLSKALSRPSYVPRPIALGSNTDPYQPVERRLRLTRSILDVLERFEHPVTIVTKSAGVLRDRDILARLAERKLVRVYLSVTTLDPALSRLMEPRAASPSRRIQTIEALQQAGIPTGVLAAPMIPGLNDAELEAILEQAAKAGARQAGYILLRLPQEVAPLFRDWLEHHFPAKARKVLNLIRGMRGGKLNDAEFHSRFRGDGPYAAMLRSRFQRAVKAYRLNTAMEPLDVTRFSYAAQSPSGRNEAVSNPASPSPSPVTRQSRQQADGQERQLSLF</sequence>
<dbReference type="InterPro" id="IPR006638">
    <property type="entry name" value="Elp3/MiaA/NifB-like_rSAM"/>
</dbReference>
<organism evidence="6 7">
    <name type="scientific">Granulibacter bethesdensis</name>
    <dbReference type="NCBI Taxonomy" id="364410"/>
    <lineage>
        <taxon>Bacteria</taxon>
        <taxon>Pseudomonadati</taxon>
        <taxon>Pseudomonadota</taxon>
        <taxon>Alphaproteobacteria</taxon>
        <taxon>Acetobacterales</taxon>
        <taxon>Acetobacteraceae</taxon>
        <taxon>Granulibacter</taxon>
    </lineage>
</organism>
<evidence type="ECO:0000313" key="6">
    <source>
        <dbReference type="EMBL" id="APH55172.1"/>
    </source>
</evidence>
<dbReference type="PROSITE" id="PS51918">
    <property type="entry name" value="RADICAL_SAM"/>
    <property type="match status" value="1"/>
</dbReference>
<dbReference type="SMART" id="SM00729">
    <property type="entry name" value="Elp3"/>
    <property type="match status" value="1"/>
</dbReference>
<dbReference type="InterPro" id="IPR058240">
    <property type="entry name" value="rSAM_sf"/>
</dbReference>
<proteinExistence type="predicted"/>
<dbReference type="InterPro" id="IPR007197">
    <property type="entry name" value="rSAM"/>
</dbReference>
<dbReference type="EMBL" id="CP018191">
    <property type="protein sequence ID" value="APH55172.1"/>
    <property type="molecule type" value="Genomic_DNA"/>
</dbReference>
<dbReference type="SUPFAM" id="SSF102114">
    <property type="entry name" value="Radical SAM enzymes"/>
    <property type="match status" value="1"/>
</dbReference>
<dbReference type="SFLD" id="SFLDG01084">
    <property type="entry name" value="Uncharacterised_Radical_SAM_Su"/>
    <property type="match status" value="1"/>
</dbReference>
<feature type="domain" description="Radical SAM core" evidence="5">
    <location>
        <begin position="88"/>
        <end position="328"/>
    </location>
</feature>
<gene>
    <name evidence="6" type="ORF">GbCGDNIH9_1856</name>
</gene>
<keyword evidence="2" id="KW-0408">Iron</keyword>
<evidence type="ECO:0000256" key="4">
    <source>
        <dbReference type="SAM" id="MobiDB-lite"/>
    </source>
</evidence>